<evidence type="ECO:0000256" key="1">
    <source>
        <dbReference type="SAM" id="Coils"/>
    </source>
</evidence>
<sequence length="158" mass="18953">MKLFEKEVQEVLSIIDEWEQRLMKLDELAITQKQNRQNRTVKQIVGHMVDSATNNTHRIIHLQYQESPCHYPDYANLGNNDRWIAIQNYNKEEWYNLVQLWKYSNIHLVHVINNIKSECLENIWISALDTKISLKDMIIDYPRHLKLHISEISELIEK</sequence>
<accession>A0A8J7KV46</accession>
<comment type="caution">
    <text evidence="2">The sequence shown here is derived from an EMBL/GenBank/DDBJ whole genome shotgun (WGS) entry which is preliminary data.</text>
</comment>
<dbReference type="AlphaFoldDB" id="A0A8J7KV46"/>
<dbReference type="InterPro" id="IPR034660">
    <property type="entry name" value="DinB/YfiT-like"/>
</dbReference>
<proteinExistence type="predicted"/>
<evidence type="ECO:0000313" key="2">
    <source>
        <dbReference type="EMBL" id="MBH1939745.1"/>
    </source>
</evidence>
<organism evidence="2 3">
    <name type="scientific">Mobilitalea sibirica</name>
    <dbReference type="NCBI Taxonomy" id="1462919"/>
    <lineage>
        <taxon>Bacteria</taxon>
        <taxon>Bacillati</taxon>
        <taxon>Bacillota</taxon>
        <taxon>Clostridia</taxon>
        <taxon>Lachnospirales</taxon>
        <taxon>Lachnospiraceae</taxon>
        <taxon>Mobilitalea</taxon>
    </lineage>
</organism>
<dbReference type="Gene3D" id="1.20.120.450">
    <property type="entry name" value="dinb family like domain"/>
    <property type="match status" value="1"/>
</dbReference>
<dbReference type="EMBL" id="JAEAGR010000002">
    <property type="protein sequence ID" value="MBH1939745.1"/>
    <property type="molecule type" value="Genomic_DNA"/>
</dbReference>
<evidence type="ECO:0008006" key="4">
    <source>
        <dbReference type="Google" id="ProtNLM"/>
    </source>
</evidence>
<dbReference type="RefSeq" id="WP_197659977.1">
    <property type="nucleotide sequence ID" value="NZ_JAEAGR010000002.1"/>
</dbReference>
<keyword evidence="1" id="KW-0175">Coiled coil</keyword>
<feature type="coiled-coil region" evidence="1">
    <location>
        <begin position="1"/>
        <end position="35"/>
    </location>
</feature>
<dbReference type="Proteomes" id="UP000623269">
    <property type="component" value="Unassembled WGS sequence"/>
</dbReference>
<keyword evidence="3" id="KW-1185">Reference proteome</keyword>
<protein>
    <recommendedName>
        <fullName evidence="4">DinB family protein</fullName>
    </recommendedName>
</protein>
<gene>
    <name evidence="2" type="ORF">I5677_02405</name>
</gene>
<evidence type="ECO:0000313" key="3">
    <source>
        <dbReference type="Proteomes" id="UP000623269"/>
    </source>
</evidence>
<reference evidence="2" key="1">
    <citation type="submission" date="2020-12" db="EMBL/GenBank/DDBJ databases">
        <title>M. sibirica DSM 26468T genome.</title>
        <authorList>
            <person name="Thieme N."/>
            <person name="Rettenmaier R."/>
            <person name="Zverlov V."/>
            <person name="Liebl W."/>
        </authorList>
    </citation>
    <scope>NUCLEOTIDE SEQUENCE</scope>
    <source>
        <strain evidence="2">DSM 26468</strain>
    </source>
</reference>
<dbReference type="SUPFAM" id="SSF109854">
    <property type="entry name" value="DinB/YfiT-like putative metalloenzymes"/>
    <property type="match status" value="1"/>
</dbReference>
<name>A0A8J7KV46_9FIRM</name>